<dbReference type="CDD" id="cd08662">
    <property type="entry name" value="M13"/>
    <property type="match status" value="1"/>
</dbReference>
<keyword evidence="4" id="KW-0645">Protease</keyword>
<dbReference type="GO" id="GO:0005886">
    <property type="term" value="C:plasma membrane"/>
    <property type="evidence" value="ECO:0007669"/>
    <property type="project" value="UniProtKB-SubCell"/>
</dbReference>
<feature type="domain" description="Peptidase M13 C-terminal" evidence="9">
    <location>
        <begin position="434"/>
        <end position="627"/>
    </location>
</feature>
<dbReference type="InterPro" id="IPR018497">
    <property type="entry name" value="Peptidase_M13_C"/>
</dbReference>
<dbReference type="InterPro" id="IPR008753">
    <property type="entry name" value="Peptidase_M13_N"/>
</dbReference>
<evidence type="ECO:0000313" key="12">
    <source>
        <dbReference type="Proteomes" id="UP000053097"/>
    </source>
</evidence>
<evidence type="ECO:0000256" key="8">
    <source>
        <dbReference type="ARBA" id="ARBA00023049"/>
    </source>
</evidence>
<evidence type="ECO:0000256" key="2">
    <source>
        <dbReference type="ARBA" id="ARBA00004401"/>
    </source>
</evidence>
<dbReference type="OMA" id="VCHSKEC"/>
<name>A0A026WY18_OOCBI</name>
<dbReference type="Pfam" id="PF01431">
    <property type="entry name" value="Peptidase_M13"/>
    <property type="match status" value="1"/>
</dbReference>
<feature type="domain" description="Peptidase M13 N-terminal" evidence="10">
    <location>
        <begin position="2"/>
        <end position="385"/>
    </location>
</feature>
<dbReference type="PROSITE" id="PS51885">
    <property type="entry name" value="NEPRILYSIN"/>
    <property type="match status" value="1"/>
</dbReference>
<evidence type="ECO:0000256" key="5">
    <source>
        <dbReference type="ARBA" id="ARBA00022723"/>
    </source>
</evidence>
<evidence type="ECO:0000259" key="9">
    <source>
        <dbReference type="Pfam" id="PF01431"/>
    </source>
</evidence>
<dbReference type="Proteomes" id="UP000053097">
    <property type="component" value="Unassembled WGS sequence"/>
</dbReference>
<accession>A0A026WY18</accession>
<evidence type="ECO:0000313" key="11">
    <source>
        <dbReference type="EMBL" id="EZA60937.1"/>
    </source>
</evidence>
<reference evidence="11 12" key="1">
    <citation type="journal article" date="2014" name="Curr. Biol.">
        <title>The genome of the clonal raider ant Cerapachys biroi.</title>
        <authorList>
            <person name="Oxley P.R."/>
            <person name="Ji L."/>
            <person name="Fetter-Pruneda I."/>
            <person name="McKenzie S.K."/>
            <person name="Li C."/>
            <person name="Hu H."/>
            <person name="Zhang G."/>
            <person name="Kronauer D.J."/>
        </authorList>
    </citation>
    <scope>NUCLEOTIDE SEQUENCE [LARGE SCALE GENOMIC DNA]</scope>
</reference>
<comment type="similarity">
    <text evidence="3">Belongs to the peptidase M13 family.</text>
</comment>
<evidence type="ECO:0000256" key="6">
    <source>
        <dbReference type="ARBA" id="ARBA00022801"/>
    </source>
</evidence>
<dbReference type="SUPFAM" id="SSF55486">
    <property type="entry name" value="Metalloproteases ('zincins'), catalytic domain"/>
    <property type="match status" value="2"/>
</dbReference>
<dbReference type="InterPro" id="IPR000718">
    <property type="entry name" value="Peptidase_M13"/>
</dbReference>
<dbReference type="Gene3D" id="3.40.390.10">
    <property type="entry name" value="Collagenase (Catalytic Domain)"/>
    <property type="match status" value="1"/>
</dbReference>
<evidence type="ECO:0000256" key="1">
    <source>
        <dbReference type="ARBA" id="ARBA00001947"/>
    </source>
</evidence>
<dbReference type="EMBL" id="KK107063">
    <property type="protein sequence ID" value="EZA60937.1"/>
    <property type="molecule type" value="Genomic_DNA"/>
</dbReference>
<evidence type="ECO:0000256" key="4">
    <source>
        <dbReference type="ARBA" id="ARBA00022670"/>
    </source>
</evidence>
<evidence type="ECO:0000256" key="7">
    <source>
        <dbReference type="ARBA" id="ARBA00022833"/>
    </source>
</evidence>
<evidence type="ECO:0000256" key="3">
    <source>
        <dbReference type="ARBA" id="ARBA00007357"/>
    </source>
</evidence>
<dbReference type="Pfam" id="PF05649">
    <property type="entry name" value="Peptidase_M13_N"/>
    <property type="match status" value="1"/>
</dbReference>
<keyword evidence="6" id="KW-0378">Hydrolase</keyword>
<dbReference type="PRINTS" id="PR00786">
    <property type="entry name" value="NEPRILYSIN"/>
</dbReference>
<dbReference type="GO" id="GO:0004222">
    <property type="term" value="F:metalloendopeptidase activity"/>
    <property type="evidence" value="ECO:0007669"/>
    <property type="project" value="InterPro"/>
</dbReference>
<dbReference type="InterPro" id="IPR024079">
    <property type="entry name" value="MetalloPept_cat_dom_sf"/>
</dbReference>
<dbReference type="GO" id="GO:0046872">
    <property type="term" value="F:metal ion binding"/>
    <property type="evidence" value="ECO:0007669"/>
    <property type="project" value="UniProtKB-KW"/>
</dbReference>
<keyword evidence="5" id="KW-0479">Metal-binding</keyword>
<sequence>MQAKTLYTSCMDVHAMNELGLSSLYDLLGLLNIPVIPASLTNVTSNYIEQIARVKKILGQDIFFGFGIMPDLKNNSRNIIAFYPPELDSPFPRDKELEKRLRTIRSRLRKLEDLDDEATLSEDEDAELTYITDVVNQVINNGTINVCNSDYSIVPKEELDELVETLYTMSNYINYVIILDGNLTIYEEILNDDDYMLVDDLQKLTDEYVISRNSTYMPKPIWRPFIESIFDSIATLDLDKNKILIGNLKYLKDMALIFANIEEQDLESYIWWAVVNVVAPHSSEKLRDSWTTYLNNLRNILDIEMGESKSLQCASAVNELMGMAVSWLFVDPTFHDNEALKVREMLENIKEAFASLVVKTDWMDQSTKTVTLEKNRKMSSKIGFPKWLFNKEELNQYYEGVRFKLRMYIKTFCDRCTRIILTYPFFSLFATYAAIPAGILQFPFYELGLEALNYGAIGSILGHELSHGFDNSGRLYDSDGNLRQWWTNETSTEYTKRTQCFIEHYNTYYEPVIDQYIDGEETLDENIADNVGLREAVIAYERWKTRHGQEPLLPGFTQFTHEQLLYLAFAHVWCESYTTASLKWLLDDTHSPPHVRLRAVLKNSKEFSATWNCPAESNMNPSKKCHLW</sequence>
<evidence type="ECO:0000259" key="10">
    <source>
        <dbReference type="Pfam" id="PF05649"/>
    </source>
</evidence>
<dbReference type="Gene3D" id="1.10.1380.10">
    <property type="entry name" value="Neutral endopeptidase , domain2"/>
    <property type="match status" value="1"/>
</dbReference>
<keyword evidence="8" id="KW-0482">Metalloprotease</keyword>
<keyword evidence="7" id="KW-0862">Zinc</keyword>
<proteinExistence type="inferred from homology"/>
<dbReference type="InterPro" id="IPR042089">
    <property type="entry name" value="Peptidase_M13_dom_2"/>
</dbReference>
<protein>
    <submittedName>
        <fullName evidence="11">Neprilysin-1</fullName>
    </submittedName>
</protein>
<comment type="cofactor">
    <cofactor evidence="1">
        <name>Zn(2+)</name>
        <dbReference type="ChEBI" id="CHEBI:29105"/>
    </cofactor>
</comment>
<dbReference type="AlphaFoldDB" id="A0A026WY18"/>
<dbReference type="OrthoDB" id="6475849at2759"/>
<dbReference type="PANTHER" id="PTHR11733">
    <property type="entry name" value="ZINC METALLOPROTEASE FAMILY M13 NEPRILYSIN-RELATED"/>
    <property type="match status" value="1"/>
</dbReference>
<dbReference type="GO" id="GO:0016485">
    <property type="term" value="P:protein processing"/>
    <property type="evidence" value="ECO:0007669"/>
    <property type="project" value="TreeGrafter"/>
</dbReference>
<keyword evidence="12" id="KW-1185">Reference proteome</keyword>
<comment type="subcellular location">
    <subcellularLocation>
        <location evidence="2">Cell membrane</location>
        <topology evidence="2">Single-pass type II membrane protein</topology>
    </subcellularLocation>
</comment>
<dbReference type="MEROPS" id="M13.A02"/>
<gene>
    <name evidence="11" type="ORF">X777_08149</name>
</gene>
<dbReference type="PANTHER" id="PTHR11733:SF133">
    <property type="entry name" value="PHOSPHATE-REGULATING NEUTRAL ENDOPEPTIDASE PHEX"/>
    <property type="match status" value="1"/>
</dbReference>
<organism evidence="11 12">
    <name type="scientific">Ooceraea biroi</name>
    <name type="common">Clonal raider ant</name>
    <name type="synonym">Cerapachys biroi</name>
    <dbReference type="NCBI Taxonomy" id="2015173"/>
    <lineage>
        <taxon>Eukaryota</taxon>
        <taxon>Metazoa</taxon>
        <taxon>Ecdysozoa</taxon>
        <taxon>Arthropoda</taxon>
        <taxon>Hexapoda</taxon>
        <taxon>Insecta</taxon>
        <taxon>Pterygota</taxon>
        <taxon>Neoptera</taxon>
        <taxon>Endopterygota</taxon>
        <taxon>Hymenoptera</taxon>
        <taxon>Apocrita</taxon>
        <taxon>Aculeata</taxon>
        <taxon>Formicoidea</taxon>
        <taxon>Formicidae</taxon>
        <taxon>Dorylinae</taxon>
        <taxon>Ooceraea</taxon>
    </lineage>
</organism>